<evidence type="ECO:0000313" key="15">
    <source>
        <dbReference type="Proteomes" id="UP000003937"/>
    </source>
</evidence>
<name>J3VTS5_9ENTR</name>
<dbReference type="GO" id="GO:0009279">
    <property type="term" value="C:cell outer membrane"/>
    <property type="evidence" value="ECO:0007669"/>
    <property type="project" value="UniProtKB-SubCell"/>
</dbReference>
<reference evidence="14 15" key="1">
    <citation type="journal article" date="2012" name="Mol. Biol. Evol.">
        <title>Genome reduction and co-evolution between the primary and secondary bacterial symbionts of psyllids.</title>
        <authorList>
            <person name="Sloan D.B."/>
            <person name="Moran N.A."/>
        </authorList>
    </citation>
    <scope>NUCLEOTIDE SEQUENCE [LARGE SCALE GENOMIC DNA]</scope>
    <source>
        <strain evidence="14">Hcub_S</strain>
    </source>
</reference>
<keyword evidence="15" id="KW-1185">Reference proteome</keyword>
<evidence type="ECO:0000256" key="2">
    <source>
        <dbReference type="ARBA" id="ARBA00009696"/>
    </source>
</evidence>
<dbReference type="GO" id="GO:0044874">
    <property type="term" value="P:lipoprotein localization to outer membrane"/>
    <property type="evidence" value="ECO:0007669"/>
    <property type="project" value="UniProtKB-UniRule"/>
</dbReference>
<keyword evidence="12 14" id="KW-0449">Lipoprotein</keyword>
<keyword evidence="7 13" id="KW-0653">Protein transport</keyword>
<keyword evidence="6" id="KW-0732">Signal</keyword>
<accession>J3VTS5</accession>
<dbReference type="EMBL" id="CP003547">
    <property type="protein sequence ID" value="AFP85396.1"/>
    <property type="molecule type" value="Genomic_DNA"/>
</dbReference>
<evidence type="ECO:0000256" key="11">
    <source>
        <dbReference type="ARBA" id="ARBA00023237"/>
    </source>
</evidence>
<keyword evidence="10 13" id="KW-0143">Chaperone</keyword>
<comment type="subcellular location">
    <subcellularLocation>
        <location evidence="1">Cell outer membrane</location>
        <topology evidence="1">Lipid-anchor</topology>
    </subcellularLocation>
</comment>
<dbReference type="STRING" id="134287.A35E_00074"/>
<dbReference type="KEGG" id="sehc:A35E_00074"/>
<comment type="similarity">
    <text evidence="2 13">Belongs to the LolB family.</text>
</comment>
<sequence length="211" mass="24789" precursor="true">MFLFYYTVLRLLFLSSVFSSLLLGACSIHTTCLTRKDQIFSKWYLQKDSPSELSVYQICGEFSYFSGKKKFYSRFHWKQSGYDCYCVTLINPFGITEMILHVQFGLAEFIDNQGKCYSSDNPELLIEKVFGISIPLKNLQKWIWGFSGDATNIRLNSLGYVERMNYSYNGRNWIIQYNSYHKDIIPILPHSIELYQGNNRIKLNIDTWSFK</sequence>
<dbReference type="HAMAP" id="MF_00233">
    <property type="entry name" value="LolB"/>
    <property type="match status" value="1"/>
</dbReference>
<dbReference type="SUPFAM" id="SSF89392">
    <property type="entry name" value="Prokaryotic lipoproteins and lipoprotein localization factors"/>
    <property type="match status" value="1"/>
</dbReference>
<evidence type="ECO:0000256" key="13">
    <source>
        <dbReference type="HAMAP-Rule" id="MF_00233"/>
    </source>
</evidence>
<evidence type="ECO:0000256" key="1">
    <source>
        <dbReference type="ARBA" id="ARBA00004459"/>
    </source>
</evidence>
<evidence type="ECO:0000256" key="9">
    <source>
        <dbReference type="ARBA" id="ARBA00023139"/>
    </source>
</evidence>
<evidence type="ECO:0000256" key="12">
    <source>
        <dbReference type="ARBA" id="ARBA00023288"/>
    </source>
</evidence>
<dbReference type="GO" id="GO:0015031">
    <property type="term" value="P:protein transport"/>
    <property type="evidence" value="ECO:0007669"/>
    <property type="project" value="UniProtKB-KW"/>
</dbReference>
<evidence type="ECO:0000256" key="7">
    <source>
        <dbReference type="ARBA" id="ARBA00022927"/>
    </source>
</evidence>
<dbReference type="InterPro" id="IPR029046">
    <property type="entry name" value="LolA/LolB/LppX"/>
</dbReference>
<evidence type="ECO:0000256" key="6">
    <source>
        <dbReference type="ARBA" id="ARBA00022729"/>
    </source>
</evidence>
<keyword evidence="11 13" id="KW-0998">Cell outer membrane</keyword>
<evidence type="ECO:0000256" key="5">
    <source>
        <dbReference type="ARBA" id="ARBA00022448"/>
    </source>
</evidence>
<dbReference type="HOGENOM" id="CLU_092816_1_1_6"/>
<dbReference type="AlphaFoldDB" id="J3VTS5"/>
<comment type="subunit">
    <text evidence="3 13">Monomer.</text>
</comment>
<protein>
    <recommendedName>
        <fullName evidence="4 13">Outer-membrane lipoprotein LolB</fullName>
    </recommendedName>
</protein>
<organism evidence="14 15">
    <name type="scientific">secondary endosymbiont of Heteropsylla cubana</name>
    <dbReference type="NCBI Taxonomy" id="134287"/>
    <lineage>
        <taxon>Bacteria</taxon>
        <taxon>Pseudomonadati</taxon>
        <taxon>Pseudomonadota</taxon>
        <taxon>Gammaproteobacteria</taxon>
        <taxon>Enterobacterales</taxon>
        <taxon>Enterobacteriaceae</taxon>
        <taxon>aphid secondary symbionts</taxon>
    </lineage>
</organism>
<evidence type="ECO:0000256" key="10">
    <source>
        <dbReference type="ARBA" id="ARBA00023186"/>
    </source>
</evidence>
<evidence type="ECO:0000256" key="8">
    <source>
        <dbReference type="ARBA" id="ARBA00023136"/>
    </source>
</evidence>
<evidence type="ECO:0000256" key="3">
    <source>
        <dbReference type="ARBA" id="ARBA00011245"/>
    </source>
</evidence>
<evidence type="ECO:0000256" key="4">
    <source>
        <dbReference type="ARBA" id="ARBA00016202"/>
    </source>
</evidence>
<keyword evidence="8 13" id="KW-0472">Membrane</keyword>
<keyword evidence="5 13" id="KW-0813">Transport</keyword>
<dbReference type="Gene3D" id="2.50.20.10">
    <property type="entry name" value="Lipoprotein localisation LolA/LolB/LppX"/>
    <property type="match status" value="1"/>
</dbReference>
<dbReference type="Proteomes" id="UP000003937">
    <property type="component" value="Chromosome"/>
</dbReference>
<dbReference type="CDD" id="cd16326">
    <property type="entry name" value="LolB"/>
    <property type="match status" value="1"/>
</dbReference>
<keyword evidence="9" id="KW-0564">Palmitate</keyword>
<gene>
    <name evidence="13" type="primary">lolB</name>
    <name evidence="14" type="ORF">A35E_00074</name>
</gene>
<dbReference type="Pfam" id="PF03550">
    <property type="entry name" value="LolB"/>
    <property type="match status" value="1"/>
</dbReference>
<evidence type="ECO:0000313" key="14">
    <source>
        <dbReference type="EMBL" id="AFP85396.1"/>
    </source>
</evidence>
<proteinExistence type="inferred from homology"/>
<dbReference type="NCBIfam" id="TIGR00548">
    <property type="entry name" value="lolB"/>
    <property type="match status" value="1"/>
</dbReference>
<comment type="function">
    <text evidence="13">Plays a critical role in the incorporation of lipoproteins in the outer membrane after they are released by the LolA protein.</text>
</comment>
<dbReference type="InterPro" id="IPR004565">
    <property type="entry name" value="OM_lipoprot_LolB"/>
</dbReference>